<dbReference type="OrthoDB" id="9801061at2"/>
<evidence type="ECO:0000313" key="3">
    <source>
        <dbReference type="EMBL" id="TLU67372.1"/>
    </source>
</evidence>
<dbReference type="Gene3D" id="3.90.1150.140">
    <property type="match status" value="1"/>
</dbReference>
<gene>
    <name evidence="3" type="ORF">FE810_03570</name>
</gene>
<organism evidence="3 4">
    <name type="scientific">Thalassotalea litorea</name>
    <dbReference type="NCBI Taxonomy" id="2020715"/>
    <lineage>
        <taxon>Bacteria</taxon>
        <taxon>Pseudomonadati</taxon>
        <taxon>Pseudomonadota</taxon>
        <taxon>Gammaproteobacteria</taxon>
        <taxon>Alteromonadales</taxon>
        <taxon>Colwelliaceae</taxon>
        <taxon>Thalassotalea</taxon>
    </lineage>
</organism>
<protein>
    <submittedName>
        <fullName evidence="3">DUF1343 domain-containing protein</fullName>
    </submittedName>
</protein>
<keyword evidence="4" id="KW-1185">Reference proteome</keyword>
<dbReference type="Pfam" id="PF07075">
    <property type="entry name" value="NamZ_N"/>
    <property type="match status" value="1"/>
</dbReference>
<dbReference type="InterPro" id="IPR048503">
    <property type="entry name" value="NamZ_C"/>
</dbReference>
<name>A0A5R9IQ14_9GAMM</name>
<accession>A0A5R9IQ14</accession>
<dbReference type="Pfam" id="PF20732">
    <property type="entry name" value="NamZ_C"/>
    <property type="match status" value="1"/>
</dbReference>
<dbReference type="Gene3D" id="3.40.50.12170">
    <property type="entry name" value="Uncharacterised protein PF07075, DUF1343"/>
    <property type="match status" value="1"/>
</dbReference>
<dbReference type="GO" id="GO:0033922">
    <property type="term" value="F:peptidoglycan beta-N-acetylmuramidase activity"/>
    <property type="evidence" value="ECO:0007669"/>
    <property type="project" value="InterPro"/>
</dbReference>
<dbReference type="RefSeq" id="WP_138318654.1">
    <property type="nucleotide sequence ID" value="NZ_VCBC01000003.1"/>
</dbReference>
<dbReference type="AlphaFoldDB" id="A0A5R9IQ14"/>
<dbReference type="InterPro" id="IPR008302">
    <property type="entry name" value="NamZ"/>
</dbReference>
<reference evidence="3 4" key="1">
    <citation type="submission" date="2019-05" db="EMBL/GenBank/DDBJ databases">
        <title>Genome sequences of Thalassotalea litorea 1K03283.</title>
        <authorList>
            <person name="Zhang D."/>
        </authorList>
    </citation>
    <scope>NUCLEOTIDE SEQUENCE [LARGE SCALE GENOMIC DNA]</scope>
    <source>
        <strain evidence="3 4">MCCC 1K03283</strain>
    </source>
</reference>
<feature type="domain" description="Peptidoglycan beta-N-acetylmuramidase NamZ C-terminal" evidence="2">
    <location>
        <begin position="271"/>
        <end position="412"/>
    </location>
</feature>
<dbReference type="PANTHER" id="PTHR42915">
    <property type="entry name" value="HYPOTHETICAL 460 KDA PROTEIN IN FEUA-SIGW INTERGENIC REGION [PRECURSOR]"/>
    <property type="match status" value="1"/>
</dbReference>
<dbReference type="InterPro" id="IPR048502">
    <property type="entry name" value="NamZ_N"/>
</dbReference>
<dbReference type="PANTHER" id="PTHR42915:SF1">
    <property type="entry name" value="PEPTIDOGLYCAN BETA-N-ACETYLMURAMIDASE NAMZ"/>
    <property type="match status" value="1"/>
</dbReference>
<feature type="domain" description="Peptidoglycan beta-N-acetylmuramidase NamZ N-terminal" evidence="1">
    <location>
        <begin position="68"/>
        <end position="266"/>
    </location>
</feature>
<dbReference type="EMBL" id="VCBC01000003">
    <property type="protein sequence ID" value="TLU67372.1"/>
    <property type="molecule type" value="Genomic_DNA"/>
</dbReference>
<comment type="caution">
    <text evidence="3">The sequence shown here is derived from an EMBL/GenBank/DDBJ whole genome shotgun (WGS) entry which is preliminary data.</text>
</comment>
<dbReference type="Proteomes" id="UP000307790">
    <property type="component" value="Unassembled WGS sequence"/>
</dbReference>
<sequence length="415" mass="46398">MLEIRCHTSTILRLKTIGILLIAICYPLTTSVIQAKEVVIPAPSVSIHPITGAEQSDRYLPALKNKRVGVIVNQTSRVRDQHLVDFLVKNDVQVRFIFAPEHGFRGDHDAGAKVDSSIDSQTGIEIVSIYGNNKRPGDEVFAELDALIFDIQDVGLRFYTYISSMHYMMEAAADNGVEFWVFDRPNPNGAYVDGPILEPEFTSFVGMHPIPILHGLTVAELAQMILGEGWLESEKDLSLKVVDVANYKRSTPYNLPVKPSPNLPNAQSIGLYPSLCFFEATPISIGRGTPFPFQVVGYKAGSKAVLGEFNFTPISTPGAAINPKLKNVPLQGMDLRKANIRGLQLTLLINWYQKFTAENLEFFERADFFDKLAGTDQLRLAIEAGQSEAQIKQSWKVELEQYKQMRQQYLLYDNN</sequence>
<dbReference type="PIRSF" id="PIRSF016719">
    <property type="entry name" value="UCP016719"/>
    <property type="match status" value="1"/>
</dbReference>
<evidence type="ECO:0000259" key="1">
    <source>
        <dbReference type="Pfam" id="PF07075"/>
    </source>
</evidence>
<proteinExistence type="predicted"/>
<evidence type="ECO:0000259" key="2">
    <source>
        <dbReference type="Pfam" id="PF20732"/>
    </source>
</evidence>
<evidence type="ECO:0000313" key="4">
    <source>
        <dbReference type="Proteomes" id="UP000307790"/>
    </source>
</evidence>